<dbReference type="OrthoDB" id="5149206at2"/>
<dbReference type="Proteomes" id="UP000462152">
    <property type="component" value="Unassembled WGS sequence"/>
</dbReference>
<gene>
    <name evidence="1" type="ORF">GMA10_03720</name>
</gene>
<dbReference type="RefSeq" id="WP_129314380.1">
    <property type="nucleotide sequence ID" value="NZ_CP197643.1"/>
</dbReference>
<organism evidence="1 2">
    <name type="scientific">Rothia koreensis</name>
    <dbReference type="NCBI Taxonomy" id="592378"/>
    <lineage>
        <taxon>Bacteria</taxon>
        <taxon>Bacillati</taxon>
        <taxon>Actinomycetota</taxon>
        <taxon>Actinomycetes</taxon>
        <taxon>Micrococcales</taxon>
        <taxon>Micrococcaceae</taxon>
        <taxon>Rothia</taxon>
    </lineage>
</organism>
<accession>A0A7K1LGV0</accession>
<evidence type="ECO:0000313" key="1">
    <source>
        <dbReference type="EMBL" id="MUN54330.1"/>
    </source>
</evidence>
<keyword evidence="2" id="KW-1185">Reference proteome</keyword>
<proteinExistence type="predicted"/>
<evidence type="ECO:0000313" key="2">
    <source>
        <dbReference type="Proteomes" id="UP000462152"/>
    </source>
</evidence>
<comment type="caution">
    <text evidence="1">The sequence shown here is derived from an EMBL/GenBank/DDBJ whole genome shotgun (WGS) entry which is preliminary data.</text>
</comment>
<reference evidence="1 2" key="1">
    <citation type="submission" date="2019-12" db="EMBL/GenBank/DDBJ databases">
        <authorList>
            <person name="Li J."/>
            <person name="Shi Y."/>
            <person name="Xu G."/>
            <person name="Xiao D."/>
            <person name="Ran X."/>
        </authorList>
    </citation>
    <scope>NUCLEOTIDE SEQUENCE [LARGE SCALE GENOMIC DNA]</scope>
    <source>
        <strain evidence="1 2">JCM 15915</strain>
    </source>
</reference>
<sequence>MGSSFLVASHQIPEVLGLTETVPPRDALGCFSLMSRRAFAKILFTSSVDWDEYSGNGCLTDSRSH</sequence>
<protein>
    <submittedName>
        <fullName evidence="1">Uncharacterized protein</fullName>
    </submittedName>
</protein>
<dbReference type="EMBL" id="WOGT01000001">
    <property type="protein sequence ID" value="MUN54330.1"/>
    <property type="molecule type" value="Genomic_DNA"/>
</dbReference>
<dbReference type="AlphaFoldDB" id="A0A7K1LGV0"/>
<name>A0A7K1LGV0_9MICC</name>